<evidence type="ECO:0000256" key="7">
    <source>
        <dbReference type="ARBA" id="ARBA00022801"/>
    </source>
</evidence>
<dbReference type="EMBL" id="QBMP01000005">
    <property type="protein sequence ID" value="PZO60856.1"/>
    <property type="molecule type" value="Genomic_DNA"/>
</dbReference>
<dbReference type="EC" id="3.2.1.141" evidence="4 13"/>
<dbReference type="Proteomes" id="UP000249794">
    <property type="component" value="Unassembled WGS sequence"/>
</dbReference>
<dbReference type="CDD" id="cd02853">
    <property type="entry name" value="E_set_MTHase_like_N"/>
    <property type="match status" value="1"/>
</dbReference>
<dbReference type="Pfam" id="PF02922">
    <property type="entry name" value="CBM_48"/>
    <property type="match status" value="1"/>
</dbReference>
<dbReference type="SUPFAM" id="SSF51011">
    <property type="entry name" value="Glycosyl hydrolase domain"/>
    <property type="match status" value="1"/>
</dbReference>
<evidence type="ECO:0000256" key="13">
    <source>
        <dbReference type="NCBIfam" id="TIGR02402"/>
    </source>
</evidence>
<comment type="subcellular location">
    <subcellularLocation>
        <location evidence="1 15">Cytoplasm</location>
    </subcellularLocation>
</comment>
<proteinExistence type="inferred from homology"/>
<evidence type="ECO:0000256" key="4">
    <source>
        <dbReference type="ARBA" id="ARBA00012268"/>
    </source>
</evidence>
<dbReference type="InterPro" id="IPR017853">
    <property type="entry name" value="GH"/>
</dbReference>
<keyword evidence="7 14" id="KW-0378">Hydrolase</keyword>
<keyword evidence="9 14" id="KW-0326">Glycosidase</keyword>
<dbReference type="InterPro" id="IPR006047">
    <property type="entry name" value="GH13_cat_dom"/>
</dbReference>
<feature type="binding site" evidence="16">
    <location>
        <begin position="267"/>
        <end position="272"/>
    </location>
    <ligand>
        <name>substrate</name>
    </ligand>
</feature>
<dbReference type="SUPFAM" id="SSF51445">
    <property type="entry name" value="(Trans)glycosidases"/>
    <property type="match status" value="1"/>
</dbReference>
<sequence length="663" mass="73705">MKVGARFGKAANGESLSGCEFSVWAPLLEQVAVEIVGADGKGEPQYLPMMQDKAGYWHAIAPNLPAGTRYRYQLNGQEAWPDPASSYQPEGVHGPSEVVDHSQFEWQNDDWQGVSLTDYIIYELHIGTFTPEGTFEAVIARLPDLVALGITAIEIMPVAQFPGARNWGYDGVFTFAAQNSYGGPTGLKQLVDACHSHGLAVVLDVVYNHFGPEGNYTGKFGSYTTERYQTPWGSAINFDDAYSDGVRNYFIENALSWLRDYHIDALRLDAVHAIYDFGAKHFLQELAEAVDDLFKEPDSVKGPDSRGRTQHSYPPYLIAESDLNDPRLVRSIQQGGYQLDAQWSDDFHHALHARLTDETIGYYSDFASLDTLAAAIKNRFTYDGKYSPFRRRQHGNSAIDVPSHRFVVCNQNHDQVGNRMMGDRFSTLISFDSLKLAAGATLLSPYIPLLFMGEEYGETAPFLYFVDHSDPQLIEGVRTGRKEEFRAFHSEGTPPDPAGLEAFKTSTLNWLSPNSEATTAGSDQVGDQAGDRAGDRTSQIILQKFYQKLIQVRRQCQIMIPSTPAEIMTEHTNDVLYYRRTLDSGNLLCIMNFGEQTAKVELPLGTQTWHLQISSAAAQWSVEPAKNEQIENSAELPQTISAQTTSSLPFAARSIALYRAEPA</sequence>
<dbReference type="InterPro" id="IPR013783">
    <property type="entry name" value="Ig-like_fold"/>
</dbReference>
<dbReference type="GO" id="GO:0005992">
    <property type="term" value="P:trehalose biosynthetic process"/>
    <property type="evidence" value="ECO:0007669"/>
    <property type="project" value="UniProtKB-UniRule"/>
</dbReference>
<evidence type="ECO:0000256" key="10">
    <source>
        <dbReference type="ARBA" id="ARBA00032057"/>
    </source>
</evidence>
<reference evidence="19 20" key="2">
    <citation type="submission" date="2018-06" db="EMBL/GenBank/DDBJ databases">
        <title>Metagenomic assembly of (sub)arctic Cyanobacteria and their associated microbiome from non-axenic cultures.</title>
        <authorList>
            <person name="Baurain D."/>
        </authorList>
    </citation>
    <scope>NUCLEOTIDE SEQUENCE [LARGE SCALE GENOMIC DNA]</scope>
    <source>
        <strain evidence="19">ULC027bin1</strain>
    </source>
</reference>
<dbReference type="GO" id="GO:0033942">
    <property type="term" value="F:4-alpha-D-(1-&gt;4)-alpha-D-glucanotrehalose trehalohydrolase activity"/>
    <property type="evidence" value="ECO:0007669"/>
    <property type="project" value="UniProtKB-EC"/>
</dbReference>
<dbReference type="InterPro" id="IPR014756">
    <property type="entry name" value="Ig_E-set"/>
</dbReference>
<dbReference type="PIRSF" id="PIRSF006337">
    <property type="entry name" value="Trehalose_TreZ"/>
    <property type="match status" value="1"/>
</dbReference>
<feature type="active site" description="Proton donor" evidence="15">
    <location>
        <position position="320"/>
    </location>
</feature>
<evidence type="ECO:0000256" key="5">
    <source>
        <dbReference type="ARBA" id="ARBA00015938"/>
    </source>
</evidence>
<evidence type="ECO:0000259" key="18">
    <source>
        <dbReference type="SMART" id="SM00642"/>
    </source>
</evidence>
<evidence type="ECO:0000256" key="16">
    <source>
        <dbReference type="PIRSR" id="PIRSR006337-2"/>
    </source>
</evidence>
<comment type="similarity">
    <text evidence="3 14">Belongs to the glycosyl hydrolase 13 family.</text>
</comment>
<dbReference type="UniPathway" id="UPA00299"/>
<reference evidence="20" key="1">
    <citation type="submission" date="2018-04" db="EMBL/GenBank/DDBJ databases">
        <authorList>
            <person name="Cornet L."/>
        </authorList>
    </citation>
    <scope>NUCLEOTIDE SEQUENCE [LARGE SCALE GENOMIC DNA]</scope>
</reference>
<accession>A0A2W4XU22</accession>
<dbReference type="NCBIfam" id="TIGR02402">
    <property type="entry name" value="trehalose_TreZ"/>
    <property type="match status" value="1"/>
</dbReference>
<dbReference type="GO" id="GO:0005737">
    <property type="term" value="C:cytoplasm"/>
    <property type="evidence" value="ECO:0007669"/>
    <property type="project" value="UniProtKB-SubCell"/>
</dbReference>
<dbReference type="AlphaFoldDB" id="A0A2W4XU22"/>
<organism evidence="19 20">
    <name type="scientific">Phormidesmis priestleyi</name>
    <dbReference type="NCBI Taxonomy" id="268141"/>
    <lineage>
        <taxon>Bacteria</taxon>
        <taxon>Bacillati</taxon>
        <taxon>Cyanobacteriota</taxon>
        <taxon>Cyanophyceae</taxon>
        <taxon>Leptolyngbyales</taxon>
        <taxon>Leptolyngbyaceae</taxon>
        <taxon>Phormidesmis</taxon>
    </lineage>
</organism>
<dbReference type="InterPro" id="IPR012768">
    <property type="entry name" value="Trehalose_TreZ"/>
</dbReference>
<evidence type="ECO:0000256" key="3">
    <source>
        <dbReference type="ARBA" id="ARBA00008061"/>
    </source>
</evidence>
<dbReference type="SMART" id="SM00642">
    <property type="entry name" value="Aamy"/>
    <property type="match status" value="1"/>
</dbReference>
<dbReference type="Gene3D" id="3.20.20.80">
    <property type="entry name" value="Glycosidases"/>
    <property type="match status" value="1"/>
</dbReference>
<feature type="site" description="Transition state stabilizer" evidence="17">
    <location>
        <position position="414"/>
    </location>
</feature>
<dbReference type="Gene3D" id="2.60.40.10">
    <property type="entry name" value="Immunoglobulins"/>
    <property type="match status" value="1"/>
</dbReference>
<evidence type="ECO:0000256" key="15">
    <source>
        <dbReference type="PIRSR" id="PIRSR006337-1"/>
    </source>
</evidence>
<comment type="caution">
    <text evidence="19">The sequence shown here is derived from an EMBL/GenBank/DDBJ whole genome shotgun (WGS) entry which is preliminary data.</text>
</comment>
<feature type="active site" description="Nucleophile" evidence="15">
    <location>
        <position position="269"/>
    </location>
</feature>
<dbReference type="Gene3D" id="2.60.40.1180">
    <property type="entry name" value="Golgi alpha-mannosidase II"/>
    <property type="match status" value="1"/>
</dbReference>
<evidence type="ECO:0000256" key="14">
    <source>
        <dbReference type="PIRNR" id="PIRNR006337"/>
    </source>
</evidence>
<keyword evidence="8" id="KW-0119">Carbohydrate metabolism</keyword>
<keyword evidence="6" id="KW-0963">Cytoplasm</keyword>
<feature type="binding site" evidence="16">
    <location>
        <begin position="345"/>
        <end position="349"/>
    </location>
    <ligand>
        <name>substrate</name>
    </ligand>
</feature>
<evidence type="ECO:0000256" key="6">
    <source>
        <dbReference type="ARBA" id="ARBA00022490"/>
    </source>
</evidence>
<gene>
    <name evidence="19" type="primary">treZ</name>
    <name evidence="19" type="ORF">DCF15_01260</name>
</gene>
<feature type="domain" description="Glycosyl hydrolase family 13 catalytic" evidence="18">
    <location>
        <begin position="97"/>
        <end position="486"/>
    </location>
</feature>
<evidence type="ECO:0000256" key="17">
    <source>
        <dbReference type="PIRSR" id="PIRSR006337-3"/>
    </source>
</evidence>
<feature type="binding site" evidence="16">
    <location>
        <begin position="413"/>
        <end position="418"/>
    </location>
    <ligand>
        <name>substrate</name>
    </ligand>
</feature>
<dbReference type="Pfam" id="PF00128">
    <property type="entry name" value="Alpha-amylase"/>
    <property type="match status" value="1"/>
</dbReference>
<dbReference type="InterPro" id="IPR044901">
    <property type="entry name" value="Trehalose_TreZ_E-set_sf"/>
</dbReference>
<evidence type="ECO:0000256" key="8">
    <source>
        <dbReference type="ARBA" id="ARBA00023277"/>
    </source>
</evidence>
<dbReference type="InterPro" id="IPR004193">
    <property type="entry name" value="Glyco_hydro_13_N"/>
</dbReference>
<evidence type="ECO:0000256" key="9">
    <source>
        <dbReference type="ARBA" id="ARBA00023295"/>
    </source>
</evidence>
<name>A0A2W4XU22_9CYAN</name>
<dbReference type="InterPro" id="IPR013780">
    <property type="entry name" value="Glyco_hydro_b"/>
</dbReference>
<evidence type="ECO:0000313" key="19">
    <source>
        <dbReference type="EMBL" id="PZO60856.1"/>
    </source>
</evidence>
<dbReference type="PANTHER" id="PTHR43651">
    <property type="entry name" value="1,4-ALPHA-GLUCAN-BRANCHING ENZYME"/>
    <property type="match status" value="1"/>
</dbReference>
<evidence type="ECO:0000256" key="2">
    <source>
        <dbReference type="ARBA" id="ARBA00005199"/>
    </source>
</evidence>
<protein>
    <recommendedName>
        <fullName evidence="5 13">Malto-oligosyltrehalose trehalohydrolase</fullName>
        <shortName evidence="14">MTHase</shortName>
        <ecNumber evidence="4 13">3.2.1.141</ecNumber>
    </recommendedName>
    <alternativeName>
        <fullName evidence="11 14">4-alpha-D-((1-&gt;4)-alpha-D-glucano)trehalose trehalohydrolase</fullName>
    </alternativeName>
    <alternativeName>
        <fullName evidence="10 14">Maltooligosyl trehalose trehalohydrolase</fullName>
    </alternativeName>
</protein>
<dbReference type="CDD" id="cd11325">
    <property type="entry name" value="AmyAc_GTHase"/>
    <property type="match status" value="1"/>
</dbReference>
<evidence type="ECO:0000256" key="11">
    <source>
        <dbReference type="ARBA" id="ARBA00033284"/>
    </source>
</evidence>
<comment type="pathway">
    <text evidence="2 14">Glycan biosynthesis; trehalose biosynthesis.</text>
</comment>
<comment type="catalytic activity">
    <reaction evidence="12 14">
        <text>hydrolysis of (1-&gt;4)-alpha-D-glucosidic linkage in 4-alpha-D-[(1-&gt;4)-alpha-D-glucanosyl]n trehalose to yield trehalose and (1-&gt;4)-alpha-D-glucan.</text>
        <dbReference type="EC" id="3.2.1.141"/>
    </reaction>
</comment>
<evidence type="ECO:0000313" key="20">
    <source>
        <dbReference type="Proteomes" id="UP000249794"/>
    </source>
</evidence>
<dbReference type="SUPFAM" id="SSF81296">
    <property type="entry name" value="E set domains"/>
    <property type="match status" value="1"/>
</dbReference>
<dbReference type="PANTHER" id="PTHR43651:SF11">
    <property type="entry name" value="MALTO-OLIGOSYLTREHALOSE TREHALOHYDROLASE"/>
    <property type="match status" value="1"/>
</dbReference>
<evidence type="ECO:0000256" key="12">
    <source>
        <dbReference type="ARBA" id="ARBA00034013"/>
    </source>
</evidence>
<dbReference type="Gene3D" id="1.10.10.760">
    <property type="entry name" value="E-set domains of sugar-utilizing enzymes"/>
    <property type="match status" value="1"/>
</dbReference>
<evidence type="ECO:0000256" key="1">
    <source>
        <dbReference type="ARBA" id="ARBA00004496"/>
    </source>
</evidence>